<feature type="transmembrane region" description="Helical" evidence="1">
    <location>
        <begin position="111"/>
        <end position="131"/>
    </location>
</feature>
<dbReference type="AlphaFoldDB" id="A0AAE0HP57"/>
<protein>
    <submittedName>
        <fullName evidence="2">Uncharacterized protein</fullName>
    </submittedName>
</protein>
<accession>A0AAE0HP57</accession>
<proteinExistence type="predicted"/>
<keyword evidence="3" id="KW-1185">Reference proteome</keyword>
<feature type="transmembrane region" description="Helical" evidence="1">
    <location>
        <begin position="58"/>
        <end position="79"/>
    </location>
</feature>
<comment type="caution">
    <text evidence="2">The sequence shown here is derived from an EMBL/GenBank/DDBJ whole genome shotgun (WGS) entry which is preliminary data.</text>
</comment>
<organism evidence="2 3">
    <name type="scientific">Chaetomium fimeti</name>
    <dbReference type="NCBI Taxonomy" id="1854472"/>
    <lineage>
        <taxon>Eukaryota</taxon>
        <taxon>Fungi</taxon>
        <taxon>Dikarya</taxon>
        <taxon>Ascomycota</taxon>
        <taxon>Pezizomycotina</taxon>
        <taxon>Sordariomycetes</taxon>
        <taxon>Sordariomycetidae</taxon>
        <taxon>Sordariales</taxon>
        <taxon>Chaetomiaceae</taxon>
        <taxon>Chaetomium</taxon>
    </lineage>
</organism>
<evidence type="ECO:0000313" key="2">
    <source>
        <dbReference type="EMBL" id="KAK3299256.1"/>
    </source>
</evidence>
<sequence length="133" mass="14752">MAMHGHSSAQHTTQHITFLSTHTRTATSASMVGVARYHEGLPFFPRLGFFGLFWQTDVACFLSFQVLVFFFLVGFLLLAKLNASFGSEAGGARGIHHTLVPYRSQARNERIPFFVSNLVLSISWGVILCVCDV</sequence>
<reference evidence="2" key="2">
    <citation type="submission" date="2023-06" db="EMBL/GenBank/DDBJ databases">
        <authorList>
            <consortium name="Lawrence Berkeley National Laboratory"/>
            <person name="Haridas S."/>
            <person name="Hensen N."/>
            <person name="Bonometti L."/>
            <person name="Westerberg I."/>
            <person name="Brannstrom I.O."/>
            <person name="Guillou S."/>
            <person name="Cros-Aarteil S."/>
            <person name="Calhoun S."/>
            <person name="Kuo A."/>
            <person name="Mondo S."/>
            <person name="Pangilinan J."/>
            <person name="Riley R."/>
            <person name="Labutti K."/>
            <person name="Andreopoulos B."/>
            <person name="Lipzen A."/>
            <person name="Chen C."/>
            <person name="Yanf M."/>
            <person name="Daum C."/>
            <person name="Ng V."/>
            <person name="Clum A."/>
            <person name="Steindorff A."/>
            <person name="Ohm R."/>
            <person name="Martin F."/>
            <person name="Silar P."/>
            <person name="Natvig D."/>
            <person name="Lalanne C."/>
            <person name="Gautier V."/>
            <person name="Ament-Velasquez S.L."/>
            <person name="Kruys A."/>
            <person name="Hutchinson M.I."/>
            <person name="Powell A.J."/>
            <person name="Barry K."/>
            <person name="Miller A.N."/>
            <person name="Grigoriev I.V."/>
            <person name="Debuchy R."/>
            <person name="Gladieux P."/>
            <person name="Thoren M.H."/>
            <person name="Johannesson H."/>
        </authorList>
    </citation>
    <scope>NUCLEOTIDE SEQUENCE</scope>
    <source>
        <strain evidence="2">CBS 168.71</strain>
    </source>
</reference>
<reference evidence="2" key="1">
    <citation type="journal article" date="2023" name="Mol. Phylogenet. Evol.">
        <title>Genome-scale phylogeny and comparative genomics of the fungal order Sordariales.</title>
        <authorList>
            <person name="Hensen N."/>
            <person name="Bonometti L."/>
            <person name="Westerberg I."/>
            <person name="Brannstrom I.O."/>
            <person name="Guillou S."/>
            <person name="Cros-Aarteil S."/>
            <person name="Calhoun S."/>
            <person name="Haridas S."/>
            <person name="Kuo A."/>
            <person name="Mondo S."/>
            <person name="Pangilinan J."/>
            <person name="Riley R."/>
            <person name="LaButti K."/>
            <person name="Andreopoulos B."/>
            <person name="Lipzen A."/>
            <person name="Chen C."/>
            <person name="Yan M."/>
            <person name="Daum C."/>
            <person name="Ng V."/>
            <person name="Clum A."/>
            <person name="Steindorff A."/>
            <person name="Ohm R.A."/>
            <person name="Martin F."/>
            <person name="Silar P."/>
            <person name="Natvig D.O."/>
            <person name="Lalanne C."/>
            <person name="Gautier V."/>
            <person name="Ament-Velasquez S.L."/>
            <person name="Kruys A."/>
            <person name="Hutchinson M.I."/>
            <person name="Powell A.J."/>
            <person name="Barry K."/>
            <person name="Miller A.N."/>
            <person name="Grigoriev I.V."/>
            <person name="Debuchy R."/>
            <person name="Gladieux P."/>
            <person name="Hiltunen Thoren M."/>
            <person name="Johannesson H."/>
        </authorList>
    </citation>
    <scope>NUCLEOTIDE SEQUENCE</scope>
    <source>
        <strain evidence="2">CBS 168.71</strain>
    </source>
</reference>
<name>A0AAE0HP57_9PEZI</name>
<evidence type="ECO:0000313" key="3">
    <source>
        <dbReference type="Proteomes" id="UP001278766"/>
    </source>
</evidence>
<dbReference type="RefSeq" id="XP_062662770.1">
    <property type="nucleotide sequence ID" value="XM_062809023.1"/>
</dbReference>
<keyword evidence="1" id="KW-0812">Transmembrane</keyword>
<dbReference type="GeneID" id="87845971"/>
<keyword evidence="1" id="KW-0472">Membrane</keyword>
<evidence type="ECO:0000256" key="1">
    <source>
        <dbReference type="SAM" id="Phobius"/>
    </source>
</evidence>
<keyword evidence="1" id="KW-1133">Transmembrane helix</keyword>
<dbReference type="Proteomes" id="UP001278766">
    <property type="component" value="Unassembled WGS sequence"/>
</dbReference>
<gene>
    <name evidence="2" type="ORF">B0H64DRAFT_95683</name>
</gene>
<dbReference type="EMBL" id="JAUEPN010000002">
    <property type="protein sequence ID" value="KAK3299256.1"/>
    <property type="molecule type" value="Genomic_DNA"/>
</dbReference>